<name>A0ABV0JPH2_9CYAN</name>
<proteinExistence type="predicted"/>
<dbReference type="SUPFAM" id="SSF51445">
    <property type="entry name" value="(Trans)glycosidases"/>
    <property type="match status" value="1"/>
</dbReference>
<dbReference type="CDD" id="cd03143">
    <property type="entry name" value="A4_beta-galactosidase_middle_domain"/>
    <property type="match status" value="1"/>
</dbReference>
<dbReference type="InterPro" id="IPR017853">
    <property type="entry name" value="GH"/>
</dbReference>
<keyword evidence="5" id="KW-1185">Reference proteome</keyword>
<dbReference type="InterPro" id="IPR052177">
    <property type="entry name" value="Divisome_Glycosyl_Hydrolase"/>
</dbReference>
<dbReference type="Gene3D" id="3.40.50.880">
    <property type="match status" value="1"/>
</dbReference>
<accession>A0ABV0JPH2</accession>
<comment type="caution">
    <text evidence="4">The sequence shown here is derived from an EMBL/GenBank/DDBJ whole genome shotgun (WGS) entry which is preliminary data.</text>
</comment>
<dbReference type="InterPro" id="IPR029062">
    <property type="entry name" value="Class_I_gatase-like"/>
</dbReference>
<evidence type="ECO:0000259" key="3">
    <source>
        <dbReference type="Pfam" id="PF02638"/>
    </source>
</evidence>
<feature type="region of interest" description="Disordered" evidence="2">
    <location>
        <begin position="206"/>
        <end position="267"/>
    </location>
</feature>
<dbReference type="InterPro" id="IPR003790">
    <property type="entry name" value="GHL10"/>
</dbReference>
<dbReference type="RefSeq" id="WP_199295342.1">
    <property type="nucleotide sequence ID" value="NZ_JAMPKK010000025.1"/>
</dbReference>
<dbReference type="Proteomes" id="UP001442494">
    <property type="component" value="Unassembled WGS sequence"/>
</dbReference>
<dbReference type="Gene3D" id="3.20.20.80">
    <property type="entry name" value="Glycosidases"/>
    <property type="match status" value="1"/>
</dbReference>
<evidence type="ECO:0000313" key="5">
    <source>
        <dbReference type="Proteomes" id="UP001442494"/>
    </source>
</evidence>
<evidence type="ECO:0000256" key="1">
    <source>
        <dbReference type="ARBA" id="ARBA00022729"/>
    </source>
</evidence>
<gene>
    <name evidence="4" type="ORF">NDI37_13045</name>
</gene>
<evidence type="ECO:0000256" key="2">
    <source>
        <dbReference type="SAM" id="MobiDB-lite"/>
    </source>
</evidence>
<reference evidence="4 5" key="1">
    <citation type="submission" date="2022-04" db="EMBL/GenBank/DDBJ databases">
        <title>Positive selection, recombination, and allopatry shape intraspecific diversity of widespread and dominant cyanobacteria.</title>
        <authorList>
            <person name="Wei J."/>
            <person name="Shu W."/>
            <person name="Hu C."/>
        </authorList>
    </citation>
    <scope>NUCLEOTIDE SEQUENCE [LARGE SCALE GENOMIC DNA]</scope>
    <source>
        <strain evidence="4 5">GB2-A5</strain>
    </source>
</reference>
<organism evidence="4 5">
    <name type="scientific">Funiculus sociatus GB2-A5</name>
    <dbReference type="NCBI Taxonomy" id="2933946"/>
    <lineage>
        <taxon>Bacteria</taxon>
        <taxon>Bacillati</taxon>
        <taxon>Cyanobacteriota</taxon>
        <taxon>Cyanophyceae</taxon>
        <taxon>Coleofasciculales</taxon>
        <taxon>Coleofasciculaceae</taxon>
        <taxon>Funiculus</taxon>
    </lineage>
</organism>
<evidence type="ECO:0000313" key="4">
    <source>
        <dbReference type="EMBL" id="MEP0865394.1"/>
    </source>
</evidence>
<protein>
    <submittedName>
        <fullName evidence="4">Family 10 glycosylhydrolase</fullName>
    </submittedName>
</protein>
<dbReference type="PANTHER" id="PTHR43405">
    <property type="entry name" value="GLYCOSYL HYDROLASE DIGH"/>
    <property type="match status" value="1"/>
</dbReference>
<dbReference type="Pfam" id="PF02638">
    <property type="entry name" value="GHL10"/>
    <property type="match status" value="1"/>
</dbReference>
<feature type="domain" description="Glycosyl hydrolase-like 10" evidence="3">
    <location>
        <begin position="375"/>
        <end position="652"/>
    </location>
</feature>
<dbReference type="EMBL" id="JAMPKK010000025">
    <property type="protein sequence ID" value="MEP0865394.1"/>
    <property type="molecule type" value="Genomic_DNA"/>
</dbReference>
<dbReference type="PANTHER" id="PTHR43405:SF1">
    <property type="entry name" value="GLYCOSYL HYDROLASE DIGH"/>
    <property type="match status" value="1"/>
</dbReference>
<sequence length="846" mass="93430">MPFSVSAAPGVMGVVKSQTNATQWEGITRRLGLSGVAYCIVDLQQIRQAADLAGTQVLFLPNVETLSAVQVQALQDWMGKGGRVIVSGPVGTLSQPDVRSKLRSLLGAYWGFSLQNPSTLAPTSGKNQGWMQQNGLAGIIRGGVIIPAGLTSQTAAVWKSTENPPAVVTTDRSVFLGWRWGVDTASEPKLDSAWLRASLTRYGGVGDARNPAQRNCTPPNAIASSASTPAKPPSPTPTNPTAALPPASPPFQLPDLNGDGLVAPAGLEVKPSSQPITASQATAMRQELEALIGRFESAQLAANAITGGLENRGTSSTQNSKLKTPNPLSNARIALQNFLQLVAQKNYTGARQQWLQARRILWDNYPKDRPQTQPEIRAMWLDRGTIIRAGSEQQLAKIFDRLAAAGFNTVFFETVNAGYPIYPSRVAQIKNPLVRRWDPLASAVKLAHQRGMELHAWVWIFAIGNQRHNALLNLPKEYPGPVLDLNPTWAGYDNRGRIFHLGSGKTFLDPANPEARRYLIQMLEEIVKNYQVDGVQFDYIRNPFQDPNAGYSFGYGTAARQQFQQLTGVDPVKISPKDRDLWQRWTQFRTNAIDSFVAEASRNLRSIKSNIILSAAVFPFPKNERLQKLQQNWEVWAQRGDIDLLVPMTYALDTNRLQSLTQPLLSQNQLGSTLILPSIRLLNLPDVVAIDQIQALRNFPASGYALFAAENLNDNLQGIFRRSQSLQAIASPLPYRQPFKAAAARYASLQQEWNFQEANNQLSIKEPALSEWRKQADALSKALDQLAANPSANNLTMAKALLASFQFQFKKWMQSEGLEQPYQVEVWANRLATLERLLLYGERTLK</sequence>
<keyword evidence="1" id="KW-0732">Signal</keyword>